<dbReference type="InterPro" id="IPR013087">
    <property type="entry name" value="Znf_C2H2_type"/>
</dbReference>
<dbReference type="Pfam" id="PF01428">
    <property type="entry name" value="zf-AN1"/>
    <property type="match status" value="2"/>
</dbReference>
<evidence type="ECO:0000256" key="1">
    <source>
        <dbReference type="ARBA" id="ARBA00003732"/>
    </source>
</evidence>
<evidence type="ECO:0000259" key="8">
    <source>
        <dbReference type="PROSITE" id="PS51039"/>
    </source>
</evidence>
<dbReference type="Gene3D" id="3.30.160.60">
    <property type="entry name" value="Classic Zinc Finger"/>
    <property type="match status" value="1"/>
</dbReference>
<evidence type="ECO:0000256" key="2">
    <source>
        <dbReference type="ARBA" id="ARBA00022723"/>
    </source>
</evidence>
<dbReference type="InterPro" id="IPR057357">
    <property type="entry name" value="Znf-C2H2_ZFAND2A/B"/>
</dbReference>
<dbReference type="Gene3D" id="4.10.1110.10">
    <property type="entry name" value="AN1-like Zinc finger"/>
    <property type="match status" value="2"/>
</dbReference>
<feature type="domain" description="AN1-type" evidence="8">
    <location>
        <begin position="96"/>
        <end position="146"/>
    </location>
</feature>
<feature type="compositionally biased region" description="Polar residues" evidence="7">
    <location>
        <begin position="200"/>
        <end position="213"/>
    </location>
</feature>
<keyword evidence="5" id="KW-0862">Zinc</keyword>
<keyword evidence="3" id="KW-0677">Repeat</keyword>
<gene>
    <name evidence="9" type="ORF">M569_02677</name>
</gene>
<keyword evidence="2" id="KW-0479">Metal-binding</keyword>
<evidence type="ECO:0000256" key="7">
    <source>
        <dbReference type="SAM" id="MobiDB-lite"/>
    </source>
</evidence>
<organism evidence="9 10">
    <name type="scientific">Genlisea aurea</name>
    <dbReference type="NCBI Taxonomy" id="192259"/>
    <lineage>
        <taxon>Eukaryota</taxon>
        <taxon>Viridiplantae</taxon>
        <taxon>Streptophyta</taxon>
        <taxon>Embryophyta</taxon>
        <taxon>Tracheophyta</taxon>
        <taxon>Spermatophyta</taxon>
        <taxon>Magnoliopsida</taxon>
        <taxon>eudicotyledons</taxon>
        <taxon>Gunneridae</taxon>
        <taxon>Pentapetalae</taxon>
        <taxon>asterids</taxon>
        <taxon>lamiids</taxon>
        <taxon>Lamiales</taxon>
        <taxon>Lentibulariaceae</taxon>
        <taxon>Genlisea</taxon>
    </lineage>
</organism>
<evidence type="ECO:0000313" key="9">
    <source>
        <dbReference type="EMBL" id="EPS72081.1"/>
    </source>
</evidence>
<feature type="domain" description="AN1-type" evidence="8">
    <location>
        <begin position="7"/>
        <end position="55"/>
    </location>
</feature>
<dbReference type="PROSITE" id="PS00028">
    <property type="entry name" value="ZINC_FINGER_C2H2_1"/>
    <property type="match status" value="2"/>
</dbReference>
<dbReference type="PANTHER" id="PTHR14677:SF27">
    <property type="entry name" value="ZINC FINGER AN1 AND C2H2 DOMAIN-CONTAINING STRESS-ASSOCIATED PROTEIN 11"/>
    <property type="match status" value="1"/>
</dbReference>
<dbReference type="Proteomes" id="UP000015453">
    <property type="component" value="Unassembled WGS sequence"/>
</dbReference>
<dbReference type="GO" id="GO:0005737">
    <property type="term" value="C:cytoplasm"/>
    <property type="evidence" value="ECO:0007669"/>
    <property type="project" value="TreeGrafter"/>
</dbReference>
<sequence>MGTPAFPNLGKHCSVQECRQIDFLPFTCDCCQQVFCLEHRSYIKHKCPKSDSTDVTVVVCPLCAKGVHLVHDQDPNITWESHVNVECDPTNYDTTVKKKKKCPVPRCKEVLTFSNTVKCRDCNIDHCLKHRFGPDHDCPGPTKKDESPFQFMSFLNRTTGKAENTATAAPERSWASTFYRMASSVRSSAEAGMARLSGELNRSQESTSGGQSVTRRDDRVEVCPQCKMRFSNVGDLVDHVERVHERNGVMKSTLDICPKCSKGFRDPVALVEHVEKQHGGVSR</sequence>
<dbReference type="PROSITE" id="PS51039">
    <property type="entry name" value="ZF_AN1"/>
    <property type="match status" value="2"/>
</dbReference>
<dbReference type="PANTHER" id="PTHR14677">
    <property type="entry name" value="ARSENITE INDUCUBLE RNA ASSOCIATED PROTEIN AIP-1-RELATED"/>
    <property type="match status" value="1"/>
</dbReference>
<evidence type="ECO:0000256" key="4">
    <source>
        <dbReference type="ARBA" id="ARBA00022771"/>
    </source>
</evidence>
<evidence type="ECO:0000256" key="6">
    <source>
        <dbReference type="PROSITE-ProRule" id="PRU00449"/>
    </source>
</evidence>
<reference evidence="9 10" key="1">
    <citation type="journal article" date="2013" name="BMC Genomics">
        <title>The miniature genome of a carnivorous plant Genlisea aurea contains a low number of genes and short non-coding sequences.</title>
        <authorList>
            <person name="Leushkin E.V."/>
            <person name="Sutormin R.A."/>
            <person name="Nabieva E.R."/>
            <person name="Penin A.A."/>
            <person name="Kondrashov A.S."/>
            <person name="Logacheva M.D."/>
        </authorList>
    </citation>
    <scope>NUCLEOTIDE SEQUENCE [LARGE SCALE GENOMIC DNA]</scope>
</reference>
<proteinExistence type="predicted"/>
<feature type="region of interest" description="Disordered" evidence="7">
    <location>
        <begin position="197"/>
        <end position="218"/>
    </location>
</feature>
<dbReference type="InterPro" id="IPR035896">
    <property type="entry name" value="AN1-like_Znf"/>
</dbReference>
<dbReference type="Pfam" id="PF25403">
    <property type="entry name" value="zf-C2H2_ZFAND2"/>
    <property type="match status" value="1"/>
</dbReference>
<protein>
    <recommendedName>
        <fullName evidence="8">AN1-type domain-containing protein</fullName>
    </recommendedName>
</protein>
<evidence type="ECO:0000256" key="3">
    <source>
        <dbReference type="ARBA" id="ARBA00022737"/>
    </source>
</evidence>
<evidence type="ECO:0000313" key="10">
    <source>
        <dbReference type="Proteomes" id="UP000015453"/>
    </source>
</evidence>
<dbReference type="OrthoDB" id="431929at2759"/>
<name>S8D3T6_9LAMI</name>
<comment type="caution">
    <text evidence="9">The sequence shown here is derived from an EMBL/GenBank/DDBJ whole genome shotgun (WGS) entry which is preliminary data.</text>
</comment>
<dbReference type="SMART" id="SM00355">
    <property type="entry name" value="ZnF_C2H2"/>
    <property type="match status" value="2"/>
</dbReference>
<dbReference type="EMBL" id="AUSU01000980">
    <property type="protein sequence ID" value="EPS72081.1"/>
    <property type="molecule type" value="Genomic_DNA"/>
</dbReference>
<dbReference type="InterPro" id="IPR000058">
    <property type="entry name" value="Znf_AN1"/>
</dbReference>
<dbReference type="SUPFAM" id="SSF118310">
    <property type="entry name" value="AN1-like Zinc finger"/>
    <property type="match status" value="2"/>
</dbReference>
<feature type="non-terminal residue" evidence="9">
    <location>
        <position position="283"/>
    </location>
</feature>
<dbReference type="GO" id="GO:0008270">
    <property type="term" value="F:zinc ion binding"/>
    <property type="evidence" value="ECO:0007669"/>
    <property type="project" value="UniProtKB-KW"/>
</dbReference>
<keyword evidence="4 6" id="KW-0863">Zinc-finger</keyword>
<evidence type="ECO:0000256" key="5">
    <source>
        <dbReference type="ARBA" id="ARBA00022833"/>
    </source>
</evidence>
<keyword evidence="10" id="KW-1185">Reference proteome</keyword>
<comment type="function">
    <text evidence="1">May be involved in environmental stress response.</text>
</comment>
<dbReference type="SMART" id="SM00154">
    <property type="entry name" value="ZnF_AN1"/>
    <property type="match status" value="2"/>
</dbReference>
<accession>S8D3T6</accession>
<dbReference type="AlphaFoldDB" id="S8D3T6"/>